<evidence type="ECO:0000313" key="2">
    <source>
        <dbReference type="EMBL" id="KAK8385536.1"/>
    </source>
</evidence>
<sequence>MDPPRPPDRRQTRHTHPRKQPHPLLMPRPAPPVLCLPHFSSAVTFRIQLIDFRAAWEAVEWPEGRVQRVGISS</sequence>
<accession>A0AAW0TFW4</accession>
<feature type="compositionally biased region" description="Basic and acidic residues" evidence="1">
    <location>
        <begin position="1"/>
        <end position="10"/>
    </location>
</feature>
<evidence type="ECO:0000313" key="3">
    <source>
        <dbReference type="Proteomes" id="UP001487740"/>
    </source>
</evidence>
<protein>
    <submittedName>
        <fullName evidence="2">Uncharacterized protein</fullName>
    </submittedName>
</protein>
<keyword evidence="3" id="KW-1185">Reference proteome</keyword>
<feature type="region of interest" description="Disordered" evidence="1">
    <location>
        <begin position="1"/>
        <end position="28"/>
    </location>
</feature>
<dbReference type="EMBL" id="JARAKH010000032">
    <property type="protein sequence ID" value="KAK8385536.1"/>
    <property type="molecule type" value="Genomic_DNA"/>
</dbReference>
<reference evidence="2 3" key="1">
    <citation type="submission" date="2023-03" db="EMBL/GenBank/DDBJ databases">
        <title>High-quality genome of Scylla paramamosain provides insights in environmental adaptation.</title>
        <authorList>
            <person name="Zhang L."/>
        </authorList>
    </citation>
    <scope>NUCLEOTIDE SEQUENCE [LARGE SCALE GENOMIC DNA]</scope>
    <source>
        <strain evidence="2">LZ_2023a</strain>
        <tissue evidence="2">Muscle</tissue>
    </source>
</reference>
<dbReference type="Proteomes" id="UP001487740">
    <property type="component" value="Unassembled WGS sequence"/>
</dbReference>
<evidence type="ECO:0000256" key="1">
    <source>
        <dbReference type="SAM" id="MobiDB-lite"/>
    </source>
</evidence>
<dbReference type="AlphaFoldDB" id="A0AAW0TFW4"/>
<comment type="caution">
    <text evidence="2">The sequence shown here is derived from an EMBL/GenBank/DDBJ whole genome shotgun (WGS) entry which is preliminary data.</text>
</comment>
<proteinExistence type="predicted"/>
<gene>
    <name evidence="2" type="ORF">O3P69_016370</name>
</gene>
<name>A0AAW0TFW4_SCYPA</name>
<feature type="compositionally biased region" description="Basic residues" evidence="1">
    <location>
        <begin position="11"/>
        <end position="21"/>
    </location>
</feature>
<organism evidence="2 3">
    <name type="scientific">Scylla paramamosain</name>
    <name type="common">Mud crab</name>
    <dbReference type="NCBI Taxonomy" id="85552"/>
    <lineage>
        <taxon>Eukaryota</taxon>
        <taxon>Metazoa</taxon>
        <taxon>Ecdysozoa</taxon>
        <taxon>Arthropoda</taxon>
        <taxon>Crustacea</taxon>
        <taxon>Multicrustacea</taxon>
        <taxon>Malacostraca</taxon>
        <taxon>Eumalacostraca</taxon>
        <taxon>Eucarida</taxon>
        <taxon>Decapoda</taxon>
        <taxon>Pleocyemata</taxon>
        <taxon>Brachyura</taxon>
        <taxon>Eubrachyura</taxon>
        <taxon>Portunoidea</taxon>
        <taxon>Portunidae</taxon>
        <taxon>Portuninae</taxon>
        <taxon>Scylla</taxon>
    </lineage>
</organism>